<accession>A0A835MAA1</accession>
<sequence>NHWWLYVFDPSARKVVILDSLAGSASYICRGTDSMKSMENFRAFGINLGSLSPPTGIECFISAMDFDCSIWGFSELKAVYSSYLVMPMDSLASIVARYSTTISDLMNISAMGSIVVKAGDILIVPLPDA</sequence>
<evidence type="ECO:0000259" key="1">
    <source>
        <dbReference type="PROSITE" id="PS51782"/>
    </source>
</evidence>
<reference evidence="2 3" key="1">
    <citation type="submission" date="2020-10" db="EMBL/GenBank/DDBJ databases">
        <title>The Coptis chinensis genome and diversification of protoberbering-type alkaloids.</title>
        <authorList>
            <person name="Wang B."/>
            <person name="Shu S."/>
            <person name="Song C."/>
            <person name="Liu Y."/>
        </authorList>
    </citation>
    <scope>NUCLEOTIDE SEQUENCE [LARGE SCALE GENOMIC DNA]</scope>
    <source>
        <strain evidence="2">HL-2020</strain>
        <tissue evidence="2">Leaf</tissue>
    </source>
</reference>
<dbReference type="InterPro" id="IPR036779">
    <property type="entry name" value="LysM_dom_sf"/>
</dbReference>
<name>A0A835MAA1_9MAGN</name>
<feature type="non-terminal residue" evidence="2">
    <location>
        <position position="1"/>
    </location>
</feature>
<dbReference type="InterPro" id="IPR018392">
    <property type="entry name" value="LysM"/>
</dbReference>
<organism evidence="2 3">
    <name type="scientific">Coptis chinensis</name>
    <dbReference type="NCBI Taxonomy" id="261450"/>
    <lineage>
        <taxon>Eukaryota</taxon>
        <taxon>Viridiplantae</taxon>
        <taxon>Streptophyta</taxon>
        <taxon>Embryophyta</taxon>
        <taxon>Tracheophyta</taxon>
        <taxon>Spermatophyta</taxon>
        <taxon>Magnoliopsida</taxon>
        <taxon>Ranunculales</taxon>
        <taxon>Ranunculaceae</taxon>
        <taxon>Coptidoideae</taxon>
        <taxon>Coptis</taxon>
    </lineage>
</organism>
<gene>
    <name evidence="2" type="ORF">IFM89_007411</name>
</gene>
<evidence type="ECO:0000313" key="3">
    <source>
        <dbReference type="Proteomes" id="UP000631114"/>
    </source>
</evidence>
<protein>
    <recommendedName>
        <fullName evidence="1">LysM domain-containing protein</fullName>
    </recommendedName>
</protein>
<dbReference type="EMBL" id="JADFTS010000002">
    <property type="protein sequence ID" value="KAF9619584.1"/>
    <property type="molecule type" value="Genomic_DNA"/>
</dbReference>
<dbReference type="OrthoDB" id="696486at2759"/>
<proteinExistence type="predicted"/>
<dbReference type="Proteomes" id="UP000631114">
    <property type="component" value="Unassembled WGS sequence"/>
</dbReference>
<dbReference type="Gene3D" id="3.10.350.10">
    <property type="entry name" value="LysM domain"/>
    <property type="match status" value="1"/>
</dbReference>
<dbReference type="SUPFAM" id="SSF54106">
    <property type="entry name" value="LysM domain"/>
    <property type="match status" value="1"/>
</dbReference>
<dbReference type="PROSITE" id="PS51782">
    <property type="entry name" value="LYSM"/>
    <property type="match status" value="1"/>
</dbReference>
<keyword evidence="3" id="KW-1185">Reference proteome</keyword>
<dbReference type="AlphaFoldDB" id="A0A835MAA1"/>
<comment type="caution">
    <text evidence="2">The sequence shown here is derived from an EMBL/GenBank/DDBJ whole genome shotgun (WGS) entry which is preliminary data.</text>
</comment>
<feature type="domain" description="LysM" evidence="1">
    <location>
        <begin position="81"/>
        <end position="124"/>
    </location>
</feature>
<evidence type="ECO:0000313" key="2">
    <source>
        <dbReference type="EMBL" id="KAF9619584.1"/>
    </source>
</evidence>